<dbReference type="EMBL" id="MQWB01000001">
    <property type="protein sequence ID" value="OZC02542.1"/>
    <property type="molecule type" value="Genomic_DNA"/>
</dbReference>
<name>A0A259TXR1_9BACT</name>
<organism evidence="2 3">
    <name type="scientific">Rubricoccus marinus</name>
    <dbReference type="NCBI Taxonomy" id="716817"/>
    <lineage>
        <taxon>Bacteria</taxon>
        <taxon>Pseudomonadati</taxon>
        <taxon>Rhodothermota</taxon>
        <taxon>Rhodothermia</taxon>
        <taxon>Rhodothermales</taxon>
        <taxon>Rubricoccaceae</taxon>
        <taxon>Rubricoccus</taxon>
    </lineage>
</organism>
<comment type="caution">
    <text evidence="2">The sequence shown here is derived from an EMBL/GenBank/DDBJ whole genome shotgun (WGS) entry which is preliminary data.</text>
</comment>
<reference evidence="2 3" key="1">
    <citation type="submission" date="2016-11" db="EMBL/GenBank/DDBJ databases">
        <title>Study of marine rhodopsin-containing bacteria.</title>
        <authorList>
            <person name="Yoshizawa S."/>
            <person name="Kumagai Y."/>
            <person name="Kogure K."/>
        </authorList>
    </citation>
    <scope>NUCLEOTIDE SEQUENCE [LARGE SCALE GENOMIC DNA]</scope>
    <source>
        <strain evidence="2 3">SG-29</strain>
    </source>
</reference>
<evidence type="ECO:0000313" key="3">
    <source>
        <dbReference type="Proteomes" id="UP000216446"/>
    </source>
</evidence>
<accession>A0A259TXR1</accession>
<protein>
    <submittedName>
        <fullName evidence="2">Uncharacterized protein</fullName>
    </submittedName>
</protein>
<keyword evidence="3" id="KW-1185">Reference proteome</keyword>
<proteinExistence type="predicted"/>
<gene>
    <name evidence="2" type="ORF">BSZ36_05860</name>
</gene>
<dbReference type="AlphaFoldDB" id="A0A259TXR1"/>
<dbReference type="Proteomes" id="UP000216446">
    <property type="component" value="Unassembled WGS sequence"/>
</dbReference>
<evidence type="ECO:0000313" key="2">
    <source>
        <dbReference type="EMBL" id="OZC02542.1"/>
    </source>
</evidence>
<feature type="region of interest" description="Disordered" evidence="1">
    <location>
        <begin position="65"/>
        <end position="106"/>
    </location>
</feature>
<sequence length="106" mass="11636">MEALTGRSTLHINHARVLSSDQLTERLEEHAAIRWYRCPDSGIGQVCASCDLAIGHLPERVRFENPDGPLAANVKDAISPYDDGPRSKIGHRKKPPRGSVVLQDAV</sequence>
<evidence type="ECO:0000256" key="1">
    <source>
        <dbReference type="SAM" id="MobiDB-lite"/>
    </source>
</evidence>
<dbReference type="InParanoid" id="A0A259TXR1"/>